<evidence type="ECO:0000256" key="1">
    <source>
        <dbReference type="SAM" id="MobiDB-lite"/>
    </source>
</evidence>
<sequence length="166" mass="18066">MRLMNHRRDSRTWRARSSVPRSKAVQAPRSNPNAICHYASPFRITKAPTSRVSDASYLLRISNAPQTDVLRSRSSFAGVAGRGRVQGSGRGWRVGKRAPTAAAWERCLGGGAWHRQPPDEDAHLSTTAPMSGALVHHDPFTCTAAQRRIAAFLAASLQSATQAKPQ</sequence>
<dbReference type="AlphaFoldDB" id="A0A550BUT3"/>
<comment type="caution">
    <text evidence="2">The sequence shown here is derived from an EMBL/GenBank/DDBJ whole genome shotgun (WGS) entry which is preliminary data.</text>
</comment>
<gene>
    <name evidence="2" type="ORF">BD626DRAFT_258307</name>
</gene>
<dbReference type="Proteomes" id="UP000320762">
    <property type="component" value="Unassembled WGS sequence"/>
</dbReference>
<evidence type="ECO:0000313" key="2">
    <source>
        <dbReference type="EMBL" id="TRM56263.1"/>
    </source>
</evidence>
<keyword evidence="3" id="KW-1185">Reference proteome</keyword>
<evidence type="ECO:0000313" key="3">
    <source>
        <dbReference type="Proteomes" id="UP000320762"/>
    </source>
</evidence>
<feature type="region of interest" description="Disordered" evidence="1">
    <location>
        <begin position="1"/>
        <end position="32"/>
    </location>
</feature>
<name>A0A550BUT3_9AGAR</name>
<organism evidence="2 3">
    <name type="scientific">Schizophyllum amplum</name>
    <dbReference type="NCBI Taxonomy" id="97359"/>
    <lineage>
        <taxon>Eukaryota</taxon>
        <taxon>Fungi</taxon>
        <taxon>Dikarya</taxon>
        <taxon>Basidiomycota</taxon>
        <taxon>Agaricomycotina</taxon>
        <taxon>Agaricomycetes</taxon>
        <taxon>Agaricomycetidae</taxon>
        <taxon>Agaricales</taxon>
        <taxon>Schizophyllaceae</taxon>
        <taxon>Schizophyllum</taxon>
    </lineage>
</organism>
<proteinExistence type="predicted"/>
<reference evidence="2 3" key="1">
    <citation type="journal article" date="2019" name="New Phytol.">
        <title>Comparative genomics reveals unique wood-decay strategies and fruiting body development in the Schizophyllaceae.</title>
        <authorList>
            <person name="Almasi E."/>
            <person name="Sahu N."/>
            <person name="Krizsan K."/>
            <person name="Balint B."/>
            <person name="Kovacs G.M."/>
            <person name="Kiss B."/>
            <person name="Cseklye J."/>
            <person name="Drula E."/>
            <person name="Henrissat B."/>
            <person name="Nagy I."/>
            <person name="Chovatia M."/>
            <person name="Adam C."/>
            <person name="LaButti K."/>
            <person name="Lipzen A."/>
            <person name="Riley R."/>
            <person name="Grigoriev I.V."/>
            <person name="Nagy L.G."/>
        </authorList>
    </citation>
    <scope>NUCLEOTIDE SEQUENCE [LARGE SCALE GENOMIC DNA]</scope>
    <source>
        <strain evidence="2 3">NL-1724</strain>
    </source>
</reference>
<accession>A0A550BUT3</accession>
<feature type="compositionally biased region" description="Basic and acidic residues" evidence="1">
    <location>
        <begin position="1"/>
        <end position="12"/>
    </location>
</feature>
<dbReference type="EMBL" id="VDMD01000076">
    <property type="protein sequence ID" value="TRM56263.1"/>
    <property type="molecule type" value="Genomic_DNA"/>
</dbReference>
<protein>
    <submittedName>
        <fullName evidence="2">Uncharacterized protein</fullName>
    </submittedName>
</protein>